<proteinExistence type="predicted"/>
<reference evidence="6" key="1">
    <citation type="submission" date="2020-08" db="EMBL/GenBank/DDBJ databases">
        <authorList>
            <person name="Cejkova D."/>
            <person name="Kubasova T."/>
            <person name="Jahodarova E."/>
            <person name="Rychlik I."/>
        </authorList>
    </citation>
    <scope>NUCLEOTIDE SEQUENCE</scope>
    <source>
        <strain evidence="6">An772</strain>
    </source>
</reference>
<dbReference type="AlphaFoldDB" id="A0A921HWF5"/>
<evidence type="ECO:0000256" key="3">
    <source>
        <dbReference type="ARBA" id="ARBA00023163"/>
    </source>
</evidence>
<protein>
    <submittedName>
        <fullName evidence="6">AraC family transcriptional regulator</fullName>
    </submittedName>
    <submittedName>
        <fullName evidence="5">Helix-turn-helix domain-containing protein</fullName>
    </submittedName>
</protein>
<evidence type="ECO:0000313" key="8">
    <source>
        <dbReference type="Proteomes" id="UP000766986"/>
    </source>
</evidence>
<dbReference type="Gene3D" id="1.10.10.60">
    <property type="entry name" value="Homeodomain-like"/>
    <property type="match status" value="1"/>
</dbReference>
<dbReference type="Proteomes" id="UP000717835">
    <property type="component" value="Unassembled WGS sequence"/>
</dbReference>
<dbReference type="InterPro" id="IPR037923">
    <property type="entry name" value="HTH-like"/>
</dbReference>
<dbReference type="OrthoDB" id="1372329at2"/>
<dbReference type="Pfam" id="PF12833">
    <property type="entry name" value="HTH_18"/>
    <property type="match status" value="1"/>
</dbReference>
<dbReference type="EMBL" id="JACLYZ010000001">
    <property type="protein sequence ID" value="MBM6733647.1"/>
    <property type="molecule type" value="Genomic_DNA"/>
</dbReference>
<dbReference type="InterPro" id="IPR009057">
    <property type="entry name" value="Homeodomain-like_sf"/>
</dbReference>
<feature type="domain" description="HTH araC/xylS-type" evidence="4">
    <location>
        <begin position="193"/>
        <end position="291"/>
    </location>
</feature>
<reference evidence="5" key="4">
    <citation type="submission" date="2021-09" db="EMBL/GenBank/DDBJ databases">
        <authorList>
            <person name="Gilroy R."/>
        </authorList>
    </citation>
    <scope>NUCLEOTIDE SEQUENCE</scope>
    <source>
        <strain evidence="5">CHK55-1828</strain>
    </source>
</reference>
<dbReference type="PANTHER" id="PTHR43280">
    <property type="entry name" value="ARAC-FAMILY TRANSCRIPTIONAL REGULATOR"/>
    <property type="match status" value="1"/>
</dbReference>
<name>A0A921HWF5_9BACT</name>
<evidence type="ECO:0000259" key="4">
    <source>
        <dbReference type="PROSITE" id="PS01124"/>
    </source>
</evidence>
<dbReference type="InterPro" id="IPR020449">
    <property type="entry name" value="Tscrpt_reg_AraC-type_HTH"/>
</dbReference>
<reference evidence="6 8" key="3">
    <citation type="journal article" date="2021" name="Sci. Rep.">
        <title>The distribution of antibiotic resistance genes in chicken gut microbiota commensals.</title>
        <authorList>
            <person name="Juricova H."/>
            <person name="Matiasovicova J."/>
            <person name="Kubasova T."/>
            <person name="Cejkova D."/>
            <person name="Rychlik I."/>
        </authorList>
    </citation>
    <scope>NUCLEOTIDE SEQUENCE [LARGE SCALE GENOMIC DNA]</scope>
    <source>
        <strain evidence="6 8">An772</strain>
    </source>
</reference>
<evidence type="ECO:0000256" key="2">
    <source>
        <dbReference type="ARBA" id="ARBA00023125"/>
    </source>
</evidence>
<dbReference type="SMART" id="SM00342">
    <property type="entry name" value="HTH_ARAC"/>
    <property type="match status" value="1"/>
</dbReference>
<dbReference type="PROSITE" id="PS01124">
    <property type="entry name" value="HTH_ARAC_FAMILY_2"/>
    <property type="match status" value="1"/>
</dbReference>
<comment type="caution">
    <text evidence="5">The sequence shown here is derived from an EMBL/GenBank/DDBJ whole genome shotgun (WGS) entry which is preliminary data.</text>
</comment>
<evidence type="ECO:0000313" key="7">
    <source>
        <dbReference type="Proteomes" id="UP000717835"/>
    </source>
</evidence>
<organism evidence="5 7">
    <name type="scientific">Mediterranea massiliensis</name>
    <dbReference type="NCBI Taxonomy" id="1841865"/>
    <lineage>
        <taxon>Bacteria</taxon>
        <taxon>Pseudomonadati</taxon>
        <taxon>Bacteroidota</taxon>
        <taxon>Bacteroidia</taxon>
        <taxon>Bacteroidales</taxon>
        <taxon>Bacteroidaceae</taxon>
        <taxon>Mediterranea</taxon>
    </lineage>
</organism>
<evidence type="ECO:0000313" key="6">
    <source>
        <dbReference type="EMBL" id="MBM6733647.1"/>
    </source>
</evidence>
<reference evidence="5" key="2">
    <citation type="journal article" date="2021" name="PeerJ">
        <title>Extensive microbial diversity within the chicken gut microbiome revealed by metagenomics and culture.</title>
        <authorList>
            <person name="Gilroy R."/>
            <person name="Ravi A."/>
            <person name="Getino M."/>
            <person name="Pursley I."/>
            <person name="Horton D.L."/>
            <person name="Alikhan N.F."/>
            <person name="Baker D."/>
            <person name="Gharbi K."/>
            <person name="Hall N."/>
            <person name="Watson M."/>
            <person name="Adriaenssens E.M."/>
            <person name="Foster-Nyarko E."/>
            <person name="Jarju S."/>
            <person name="Secka A."/>
            <person name="Antonio M."/>
            <person name="Oren A."/>
            <person name="Chaudhuri R.R."/>
            <person name="La Ragione R."/>
            <person name="Hildebrand F."/>
            <person name="Pallen M.J."/>
        </authorList>
    </citation>
    <scope>NUCLEOTIDE SEQUENCE</scope>
    <source>
        <strain evidence="5">CHK55-1828</strain>
    </source>
</reference>
<evidence type="ECO:0000256" key="1">
    <source>
        <dbReference type="ARBA" id="ARBA00023015"/>
    </source>
</evidence>
<dbReference type="PRINTS" id="PR00032">
    <property type="entry name" value="HTHARAC"/>
</dbReference>
<dbReference type="SUPFAM" id="SSF51215">
    <property type="entry name" value="Regulatory protein AraC"/>
    <property type="match status" value="1"/>
</dbReference>
<dbReference type="GO" id="GO:0003700">
    <property type="term" value="F:DNA-binding transcription factor activity"/>
    <property type="evidence" value="ECO:0007669"/>
    <property type="project" value="InterPro"/>
</dbReference>
<dbReference type="SUPFAM" id="SSF46689">
    <property type="entry name" value="Homeodomain-like"/>
    <property type="match status" value="1"/>
</dbReference>
<dbReference type="Proteomes" id="UP000766986">
    <property type="component" value="Unassembled WGS sequence"/>
</dbReference>
<sequence>MESKIPHVDLTQIQHLPMIDFIGNDFAIFDSIRDIPFSGYPSRLGVLCLYVCLKGRGSMCLNLQEYKVEAGMLGVILPEQIIQLGSYTEDFEGLFIVISKDFVEGILPTIQKLFPVSLLVKDHPCIRITPEEKQTFCQYHSFLRSKVRQQRHPFRREVAQGLLISLFYEIYGIYLQRNIQVKDSESLQEEQFRQFMHLVSEYCKQERSVTFYAGKMCLSSKHLSAVVKKVSGRTAGEWIDSLVVLEAKVLLKSSDASIQEIAEELHFANQSFFGKYFKQHAGMSPKAYRNQ</sequence>
<keyword evidence="3" id="KW-0804">Transcription</keyword>
<keyword evidence="8" id="KW-1185">Reference proteome</keyword>
<dbReference type="EMBL" id="DYVX01000041">
    <property type="protein sequence ID" value="HJF91738.1"/>
    <property type="molecule type" value="Genomic_DNA"/>
</dbReference>
<gene>
    <name evidence="6" type="ORF">H7U35_00190</name>
    <name evidence="5" type="ORF">K8W02_05055</name>
</gene>
<keyword evidence="2" id="KW-0238">DNA-binding</keyword>
<dbReference type="RefSeq" id="WP_022020650.1">
    <property type="nucleotide sequence ID" value="NZ_CAUDDV010000009.1"/>
</dbReference>
<dbReference type="PANTHER" id="PTHR43280:SF32">
    <property type="entry name" value="TRANSCRIPTIONAL REGULATORY PROTEIN"/>
    <property type="match status" value="1"/>
</dbReference>
<evidence type="ECO:0000313" key="5">
    <source>
        <dbReference type="EMBL" id="HJF91738.1"/>
    </source>
</evidence>
<accession>A0A921HWF5</accession>
<dbReference type="GO" id="GO:0043565">
    <property type="term" value="F:sequence-specific DNA binding"/>
    <property type="evidence" value="ECO:0007669"/>
    <property type="project" value="InterPro"/>
</dbReference>
<dbReference type="InterPro" id="IPR018060">
    <property type="entry name" value="HTH_AraC"/>
</dbReference>
<keyword evidence="1" id="KW-0805">Transcription regulation</keyword>